<keyword evidence="1" id="KW-0732">Signal</keyword>
<feature type="signal peptide" evidence="1">
    <location>
        <begin position="1"/>
        <end position="23"/>
    </location>
</feature>
<feature type="chain" id="PRO_5022057751" description="Secreted protein" evidence="1">
    <location>
        <begin position="24"/>
        <end position="123"/>
    </location>
</feature>
<dbReference type="RefSeq" id="WP_145053397.1">
    <property type="nucleotide sequence ID" value="NZ_CP036433.1"/>
</dbReference>
<organism evidence="2 3">
    <name type="scientific">Lignipirellula cremea</name>
    <dbReference type="NCBI Taxonomy" id="2528010"/>
    <lineage>
        <taxon>Bacteria</taxon>
        <taxon>Pseudomonadati</taxon>
        <taxon>Planctomycetota</taxon>
        <taxon>Planctomycetia</taxon>
        <taxon>Pirellulales</taxon>
        <taxon>Pirellulaceae</taxon>
        <taxon>Lignipirellula</taxon>
    </lineage>
</organism>
<dbReference type="AlphaFoldDB" id="A0A518DSB7"/>
<dbReference type="EMBL" id="CP036433">
    <property type="protein sequence ID" value="QDU94736.1"/>
    <property type="molecule type" value="Genomic_DNA"/>
</dbReference>
<evidence type="ECO:0000313" key="3">
    <source>
        <dbReference type="Proteomes" id="UP000317648"/>
    </source>
</evidence>
<gene>
    <name evidence="2" type="ORF">Pla8534_25420</name>
</gene>
<reference evidence="2 3" key="1">
    <citation type="submission" date="2019-02" db="EMBL/GenBank/DDBJ databases">
        <title>Deep-cultivation of Planctomycetes and their phenomic and genomic characterization uncovers novel biology.</title>
        <authorList>
            <person name="Wiegand S."/>
            <person name="Jogler M."/>
            <person name="Boedeker C."/>
            <person name="Pinto D."/>
            <person name="Vollmers J."/>
            <person name="Rivas-Marin E."/>
            <person name="Kohn T."/>
            <person name="Peeters S.H."/>
            <person name="Heuer A."/>
            <person name="Rast P."/>
            <person name="Oberbeckmann S."/>
            <person name="Bunk B."/>
            <person name="Jeske O."/>
            <person name="Meyerdierks A."/>
            <person name="Storesund J.E."/>
            <person name="Kallscheuer N."/>
            <person name="Luecker S."/>
            <person name="Lage O.M."/>
            <person name="Pohl T."/>
            <person name="Merkel B.J."/>
            <person name="Hornburger P."/>
            <person name="Mueller R.-W."/>
            <person name="Bruemmer F."/>
            <person name="Labrenz M."/>
            <person name="Spormann A.M."/>
            <person name="Op den Camp H."/>
            <person name="Overmann J."/>
            <person name="Amann R."/>
            <person name="Jetten M.S.M."/>
            <person name="Mascher T."/>
            <person name="Medema M.H."/>
            <person name="Devos D.P."/>
            <person name="Kaster A.-K."/>
            <person name="Ovreas L."/>
            <person name="Rohde M."/>
            <person name="Galperin M.Y."/>
            <person name="Jogler C."/>
        </authorList>
    </citation>
    <scope>NUCLEOTIDE SEQUENCE [LARGE SCALE GENOMIC DNA]</scope>
    <source>
        <strain evidence="2 3">Pla85_3_4</strain>
    </source>
</reference>
<keyword evidence="3" id="KW-1185">Reference proteome</keyword>
<dbReference type="KEGG" id="lcre:Pla8534_25420"/>
<evidence type="ECO:0008006" key="4">
    <source>
        <dbReference type="Google" id="ProtNLM"/>
    </source>
</evidence>
<evidence type="ECO:0000313" key="2">
    <source>
        <dbReference type="EMBL" id="QDU94736.1"/>
    </source>
</evidence>
<name>A0A518DSB7_9BACT</name>
<dbReference type="Proteomes" id="UP000317648">
    <property type="component" value="Chromosome"/>
</dbReference>
<sequence precursor="true">MNRLLFHLLVLGNACLLVLPAGWCCFALPQTDGQQVPVAVASCCTVATPHAGESSEPAAPQVECCCSEQTAVTTSRVEWNIDPAVILLPPAITPSRPTAGHPPTAILADYGPRLHVLQCVWRC</sequence>
<proteinExistence type="predicted"/>
<evidence type="ECO:0000256" key="1">
    <source>
        <dbReference type="SAM" id="SignalP"/>
    </source>
</evidence>
<protein>
    <recommendedName>
        <fullName evidence="4">Secreted protein</fullName>
    </recommendedName>
</protein>
<accession>A0A518DSB7</accession>